<evidence type="ECO:0000313" key="2">
    <source>
        <dbReference type="EMBL" id="RMA75823.1"/>
    </source>
</evidence>
<proteinExistence type="predicted"/>
<gene>
    <name evidence="2" type="ORF">BC961_1521</name>
</gene>
<dbReference type="AlphaFoldDB" id="A0A3L9ZSV6"/>
<feature type="domain" description="TerB-C" evidence="1">
    <location>
        <begin position="503"/>
        <end position="656"/>
    </location>
</feature>
<evidence type="ECO:0000313" key="3">
    <source>
        <dbReference type="Proteomes" id="UP000280368"/>
    </source>
</evidence>
<dbReference type="EMBL" id="REFH01000009">
    <property type="protein sequence ID" value="RMA75823.1"/>
    <property type="molecule type" value="Genomic_DNA"/>
</dbReference>
<dbReference type="Proteomes" id="UP000280368">
    <property type="component" value="Unassembled WGS sequence"/>
</dbReference>
<evidence type="ECO:0000259" key="1">
    <source>
        <dbReference type="Pfam" id="PF15615"/>
    </source>
</evidence>
<dbReference type="RefSeq" id="WP_121925215.1">
    <property type="nucleotide sequence ID" value="NZ_CBCSGA010000008.1"/>
</dbReference>
<dbReference type="OrthoDB" id="1272986at2"/>
<name>A0A3L9ZSV6_9FLAO</name>
<protein>
    <submittedName>
        <fullName evidence="2">TerB-like protein</fullName>
    </submittedName>
</protein>
<keyword evidence="3" id="KW-1185">Reference proteome</keyword>
<comment type="caution">
    <text evidence="2">The sequence shown here is derived from an EMBL/GenBank/DDBJ whole genome shotgun (WGS) entry which is preliminary data.</text>
</comment>
<sequence>MTALIIIGVIIIIVFVVKGNKKRTRQDAIYSNLKIRQKSEKEIHDELVQSLVKNIKITVTTSNGTSSYNDDSIIDVTDQIYNINSNNSLKKYSIGVPYWTHYYVYSYSELLSASAEQKKFYNIFKANFLNGEYIDLEGNTNYAFILLFDLLNEYDKDISILESQLKILGQYYPKTKSYGVSFLIKKLEIDGYSEDVSRLRREDRFSYQNYNSDYDYDYWRLGSKYKSRLNLNEKEVKLLNKLYYPSNNFCRIEFCILEVIKLYMSLISELKSIYESEGTNIDKEFLFVADVLARKHFRYRKGSQNYNYSIVSTTNEFYSNIFKHCENAVRESFGHKRKLNTDTYYTNDEAKFEFESKIVAKVLELLPALISNVNAPDEETEIELYSQTISRWKLKFEELTTNYKSNQKEFVESIIELGKLNKKNPSIENIFFEASKFIAKHDKVSSLILYILYLHHDIKSVTFDNKKLTKTIQKGLFKTNEQIQDFEQIVNEFISDKKLDKALKAVVKVYEVKRKKIQLDRTTIKEVQAQHSGTVELLNEYLRDDFEDENDTIQNQEINSEEIMIEIIQKNDESHQSPFLPELSLNQIQISILELFYKNNFSILQSEIEEFAKLKGVFKNQVIESVNETCYEVLDDVLIEEEDDYYSIIPEYFQKISIK</sequence>
<dbReference type="Pfam" id="PF15615">
    <property type="entry name" value="TerB_C"/>
    <property type="match status" value="1"/>
</dbReference>
<dbReference type="InterPro" id="IPR028932">
    <property type="entry name" value="TerB-C"/>
</dbReference>
<accession>A0A3L9ZSV6</accession>
<organism evidence="2 3">
    <name type="scientific">Flavobacterium weaverense</name>
    <dbReference type="NCBI Taxonomy" id="271156"/>
    <lineage>
        <taxon>Bacteria</taxon>
        <taxon>Pseudomonadati</taxon>
        <taxon>Bacteroidota</taxon>
        <taxon>Flavobacteriia</taxon>
        <taxon>Flavobacteriales</taxon>
        <taxon>Flavobacteriaceae</taxon>
        <taxon>Flavobacterium</taxon>
    </lineage>
</organism>
<reference evidence="2 3" key="1">
    <citation type="submission" date="2018-10" db="EMBL/GenBank/DDBJ databases">
        <title>Genomic Encyclopedia of Archaeal and Bacterial Type Strains, Phase II (KMG-II): from individual species to whole genera.</title>
        <authorList>
            <person name="Goeker M."/>
        </authorList>
    </citation>
    <scope>NUCLEOTIDE SEQUENCE [LARGE SCALE GENOMIC DNA]</scope>
    <source>
        <strain evidence="2 3">DSM 19727</strain>
    </source>
</reference>